<evidence type="ECO:0000313" key="2">
    <source>
        <dbReference type="Proteomes" id="UP000594681"/>
    </source>
</evidence>
<accession>A0A7T0KF91</accession>
<gene>
    <name evidence="1" type="ORF">G7Y31_00345</name>
</gene>
<organism evidence="1 2">
    <name type="scientific">Corynebacterium lizhenjunii</name>
    <dbReference type="NCBI Taxonomy" id="2709394"/>
    <lineage>
        <taxon>Bacteria</taxon>
        <taxon>Bacillati</taxon>
        <taxon>Actinomycetota</taxon>
        <taxon>Actinomycetes</taxon>
        <taxon>Mycobacteriales</taxon>
        <taxon>Corynebacteriaceae</taxon>
        <taxon>Corynebacterium</taxon>
    </lineage>
</organism>
<protein>
    <recommendedName>
        <fullName evidence="3">CHY-type domain-containing protein</fullName>
    </recommendedName>
</protein>
<reference evidence="1 2" key="1">
    <citation type="submission" date="2020-11" db="EMBL/GenBank/DDBJ databases">
        <title>Corynebacterium sp. ZJ-599.</title>
        <authorList>
            <person name="Zhou J."/>
        </authorList>
    </citation>
    <scope>NUCLEOTIDE SEQUENCE [LARGE SCALE GENOMIC DNA]</scope>
    <source>
        <strain evidence="1 2">ZJ-599</strain>
    </source>
</reference>
<dbReference type="KEGG" id="cliz:G7Y31_00345"/>
<dbReference type="Proteomes" id="UP000594681">
    <property type="component" value="Chromosome"/>
</dbReference>
<name>A0A7T0KF91_9CORY</name>
<sequence>MSITIHGAIDGQGRCEHWHSEVDVVANRCATCGMWWACSLCHTQASDHAFGPMPLDAPAAACGVCGLQMDYRAYRQAQQKHCCPGCGHGFNPGCALHAEIYFQL</sequence>
<dbReference type="PIRSF" id="PIRSF017292">
    <property type="entry name" value="UCP017292_Znf_CHY"/>
    <property type="match status" value="1"/>
</dbReference>
<dbReference type="RefSeq" id="WP_165010399.1">
    <property type="nucleotide sequence ID" value="NZ_CP064954.1"/>
</dbReference>
<proteinExistence type="predicted"/>
<dbReference type="EMBL" id="CP064954">
    <property type="protein sequence ID" value="QPK79225.1"/>
    <property type="molecule type" value="Genomic_DNA"/>
</dbReference>
<dbReference type="GO" id="GO:0008270">
    <property type="term" value="F:zinc ion binding"/>
    <property type="evidence" value="ECO:0007669"/>
    <property type="project" value="InterPro"/>
</dbReference>
<dbReference type="AlphaFoldDB" id="A0A7T0KF91"/>
<dbReference type="InterPro" id="IPR016694">
    <property type="entry name" value="UCP017292"/>
</dbReference>
<dbReference type="SUPFAM" id="SSF161219">
    <property type="entry name" value="CHY zinc finger-like"/>
    <property type="match status" value="1"/>
</dbReference>
<dbReference type="InterPro" id="IPR037274">
    <property type="entry name" value="Znf_CHY_sf"/>
</dbReference>
<evidence type="ECO:0000313" key="1">
    <source>
        <dbReference type="EMBL" id="QPK79225.1"/>
    </source>
</evidence>
<evidence type="ECO:0008006" key="3">
    <source>
        <dbReference type="Google" id="ProtNLM"/>
    </source>
</evidence>
<keyword evidence="2" id="KW-1185">Reference proteome</keyword>